<proteinExistence type="predicted"/>
<dbReference type="GO" id="GO:0016117">
    <property type="term" value="P:carotenoid biosynthetic process"/>
    <property type="evidence" value="ECO:0007669"/>
    <property type="project" value="UniProtKB-KW"/>
</dbReference>
<protein>
    <submittedName>
        <fullName evidence="10">Lycopene cyclase domain-containing protein</fullName>
    </submittedName>
</protein>
<accession>A0A3N2CXP4</accession>
<keyword evidence="3 8" id="KW-0812">Transmembrane</keyword>
<dbReference type="NCBIfam" id="TIGR03462">
    <property type="entry name" value="CarR_dom_SF"/>
    <property type="match status" value="1"/>
</dbReference>
<dbReference type="Pfam" id="PF18916">
    <property type="entry name" value="Lycopene_cyc"/>
    <property type="match status" value="1"/>
</dbReference>
<dbReference type="Proteomes" id="UP000281738">
    <property type="component" value="Unassembled WGS sequence"/>
</dbReference>
<evidence type="ECO:0000256" key="4">
    <source>
        <dbReference type="ARBA" id="ARBA00022746"/>
    </source>
</evidence>
<dbReference type="GO" id="GO:0016872">
    <property type="term" value="F:intramolecular lyase activity"/>
    <property type="evidence" value="ECO:0007669"/>
    <property type="project" value="InterPro"/>
</dbReference>
<dbReference type="GO" id="GO:0016020">
    <property type="term" value="C:membrane"/>
    <property type="evidence" value="ECO:0007669"/>
    <property type="project" value="UniProtKB-SubCell"/>
</dbReference>
<comment type="pathway">
    <text evidence="2">Carotenoid biosynthesis.</text>
</comment>
<dbReference type="OrthoDB" id="3402548at2"/>
<evidence type="ECO:0000256" key="7">
    <source>
        <dbReference type="ARBA" id="ARBA00023235"/>
    </source>
</evidence>
<evidence type="ECO:0000256" key="8">
    <source>
        <dbReference type="SAM" id="Phobius"/>
    </source>
</evidence>
<feature type="transmembrane region" description="Helical" evidence="8">
    <location>
        <begin position="80"/>
        <end position="97"/>
    </location>
</feature>
<dbReference type="AlphaFoldDB" id="A0A3N2CXP4"/>
<name>A0A3N2CXP4_9ACTN</name>
<keyword evidence="6 8" id="KW-0472">Membrane</keyword>
<comment type="subcellular location">
    <subcellularLocation>
        <location evidence="1">Membrane</location>
        <topology evidence="1">Multi-pass membrane protein</topology>
    </subcellularLocation>
</comment>
<feature type="domain" description="Lycopene cyclase" evidence="9">
    <location>
        <begin position="4"/>
        <end position="93"/>
    </location>
</feature>
<dbReference type="EMBL" id="RKHO01000001">
    <property type="protein sequence ID" value="ROR92256.1"/>
    <property type="molecule type" value="Genomic_DNA"/>
</dbReference>
<evidence type="ECO:0000259" key="9">
    <source>
        <dbReference type="Pfam" id="PF18916"/>
    </source>
</evidence>
<keyword evidence="5 8" id="KW-1133">Transmembrane helix</keyword>
<keyword evidence="7" id="KW-0413">Isomerase</keyword>
<evidence type="ECO:0000256" key="6">
    <source>
        <dbReference type="ARBA" id="ARBA00023136"/>
    </source>
</evidence>
<sequence length="115" mass="13298">MLEYTVFAVLSVVVVVALELLWFRTGVFRSLQYWLAMAIVMGFQVPVDGWLTKLSDPIVLYEEREMTGWRIPWDIPVEDFAFGFSMVTLTLLLWLRLGHRPDPTSTTTTSEQRTP</sequence>
<comment type="caution">
    <text evidence="10">The sequence shown here is derived from an EMBL/GenBank/DDBJ whole genome shotgun (WGS) entry which is preliminary data.</text>
</comment>
<dbReference type="GO" id="GO:0045436">
    <property type="term" value="F:lycopene beta cyclase activity"/>
    <property type="evidence" value="ECO:0007669"/>
    <property type="project" value="UniProtKB-ARBA"/>
</dbReference>
<gene>
    <name evidence="10" type="ORF">EDD33_3143</name>
</gene>
<feature type="transmembrane region" description="Helical" evidence="8">
    <location>
        <begin position="30"/>
        <end position="47"/>
    </location>
</feature>
<evidence type="ECO:0000313" key="10">
    <source>
        <dbReference type="EMBL" id="ROR92256.1"/>
    </source>
</evidence>
<evidence type="ECO:0000256" key="5">
    <source>
        <dbReference type="ARBA" id="ARBA00022989"/>
    </source>
</evidence>
<reference evidence="10 11" key="1">
    <citation type="submission" date="2018-11" db="EMBL/GenBank/DDBJ databases">
        <title>Sequencing the genomes of 1000 actinobacteria strains.</title>
        <authorList>
            <person name="Klenk H.-P."/>
        </authorList>
    </citation>
    <scope>NUCLEOTIDE SEQUENCE [LARGE SCALE GENOMIC DNA]</scope>
    <source>
        <strain evidence="10 11">DSM 12652</strain>
    </source>
</reference>
<feature type="transmembrane region" description="Helical" evidence="8">
    <location>
        <begin position="6"/>
        <end position="23"/>
    </location>
</feature>
<organism evidence="10 11">
    <name type="scientific">Nocardioides aurantiacus</name>
    <dbReference type="NCBI Taxonomy" id="86796"/>
    <lineage>
        <taxon>Bacteria</taxon>
        <taxon>Bacillati</taxon>
        <taxon>Actinomycetota</taxon>
        <taxon>Actinomycetes</taxon>
        <taxon>Propionibacteriales</taxon>
        <taxon>Nocardioidaceae</taxon>
        <taxon>Nocardioides</taxon>
    </lineage>
</organism>
<evidence type="ECO:0000256" key="1">
    <source>
        <dbReference type="ARBA" id="ARBA00004141"/>
    </source>
</evidence>
<dbReference type="InterPro" id="IPR017825">
    <property type="entry name" value="Lycopene_cyclase_dom"/>
</dbReference>
<evidence type="ECO:0000256" key="3">
    <source>
        <dbReference type="ARBA" id="ARBA00022692"/>
    </source>
</evidence>
<keyword evidence="11" id="KW-1185">Reference proteome</keyword>
<evidence type="ECO:0000256" key="2">
    <source>
        <dbReference type="ARBA" id="ARBA00004829"/>
    </source>
</evidence>
<keyword evidence="4" id="KW-0125">Carotenoid biosynthesis</keyword>
<evidence type="ECO:0000313" key="11">
    <source>
        <dbReference type="Proteomes" id="UP000281738"/>
    </source>
</evidence>